<dbReference type="InterPro" id="IPR011006">
    <property type="entry name" value="CheY-like_superfamily"/>
</dbReference>
<sequence length="458" mass="51804">MENKARLLMVGTFGENQQDVVRIMETKGWSISVVHDLSRAVTLLAREEYDAGLCCLHALSENELKELEPLVMRSRMEWMALIKETELENPFVCKALAKLFMAYQVEPIDIEQVDCLMNHAMAMKQLRFERSDPLLTDGDSEFEMVGAAPVMKKVFNTIRRVASVDAPVFISGESGTGKELAARAIHERSQRASAPFVPVNCSALPSSLIQSELFGHEKGAFTGASQQKIGQIEAASGGTLFLDEIGDLPLELQVNLLRFLEEKTIQRIGALDEIEVDVRVLSATHIDLEKAVAEGRFREDLYHRLNVLQVDIPPLRERQEDIEILARFFFDKFIEEKSMNVRGFSQEALVLMRQYHWPGNIRELTNRVRRAMVMCDQRLIKPADLGLERRTAKRHAMTLEEARNCAEKEALLSALNRNKHKVKKAADELGVSRVTLYRLMEKHNLERKGVGTSSLTSA</sequence>
<dbReference type="InterPro" id="IPR045343">
    <property type="entry name" value="VpsR"/>
</dbReference>
<dbReference type="RefSeq" id="WP_149329312.1">
    <property type="nucleotide sequence ID" value="NZ_VTPY01000006.1"/>
</dbReference>
<dbReference type="InterPro" id="IPR009057">
    <property type="entry name" value="Homeodomain-like_sf"/>
</dbReference>
<dbReference type="Gene3D" id="1.10.10.60">
    <property type="entry name" value="Homeodomain-like"/>
    <property type="match status" value="1"/>
</dbReference>
<dbReference type="SMART" id="SM00382">
    <property type="entry name" value="AAA"/>
    <property type="match status" value="1"/>
</dbReference>
<dbReference type="Proteomes" id="UP000486760">
    <property type="component" value="Unassembled WGS sequence"/>
</dbReference>
<dbReference type="InterPro" id="IPR003593">
    <property type="entry name" value="AAA+_ATPase"/>
</dbReference>
<protein>
    <submittedName>
        <fullName evidence="7">Sigma-54-dependent Fis family transcriptional regulator</fullName>
    </submittedName>
</protein>
<dbReference type="GO" id="GO:0043565">
    <property type="term" value="F:sequence-specific DNA binding"/>
    <property type="evidence" value="ECO:0007669"/>
    <property type="project" value="InterPro"/>
</dbReference>
<evidence type="ECO:0000259" key="6">
    <source>
        <dbReference type="PROSITE" id="PS50045"/>
    </source>
</evidence>
<evidence type="ECO:0000256" key="3">
    <source>
        <dbReference type="ARBA" id="ARBA00023015"/>
    </source>
</evidence>
<evidence type="ECO:0000313" key="8">
    <source>
        <dbReference type="Proteomes" id="UP000486760"/>
    </source>
</evidence>
<dbReference type="InterPro" id="IPR025943">
    <property type="entry name" value="Sigma_54_int_dom_ATP-bd_2"/>
</dbReference>
<dbReference type="FunFam" id="3.40.50.300:FF:000006">
    <property type="entry name" value="DNA-binding transcriptional regulator NtrC"/>
    <property type="match status" value="1"/>
</dbReference>
<dbReference type="PROSITE" id="PS00688">
    <property type="entry name" value="SIGMA54_INTERACT_3"/>
    <property type="match status" value="1"/>
</dbReference>
<dbReference type="PANTHER" id="PTHR32071:SF120">
    <property type="entry name" value="TRANSCRIPTIONAL REGULATOR-RELATED"/>
    <property type="match status" value="1"/>
</dbReference>
<keyword evidence="3" id="KW-0805">Transcription regulation</keyword>
<evidence type="ECO:0000256" key="2">
    <source>
        <dbReference type="ARBA" id="ARBA00022840"/>
    </source>
</evidence>
<dbReference type="SUPFAM" id="SSF52540">
    <property type="entry name" value="P-loop containing nucleoside triphosphate hydrolases"/>
    <property type="match status" value="1"/>
</dbReference>
<evidence type="ECO:0000256" key="4">
    <source>
        <dbReference type="ARBA" id="ARBA00023125"/>
    </source>
</evidence>
<dbReference type="Gene3D" id="3.40.50.300">
    <property type="entry name" value="P-loop containing nucleotide triphosphate hydrolases"/>
    <property type="match status" value="1"/>
</dbReference>
<dbReference type="Pfam" id="PF00158">
    <property type="entry name" value="Sigma54_activat"/>
    <property type="match status" value="1"/>
</dbReference>
<dbReference type="PROSITE" id="PS00676">
    <property type="entry name" value="SIGMA54_INTERACT_2"/>
    <property type="match status" value="1"/>
</dbReference>
<dbReference type="CDD" id="cd00009">
    <property type="entry name" value="AAA"/>
    <property type="match status" value="1"/>
</dbReference>
<keyword evidence="4" id="KW-0238">DNA-binding</keyword>
<dbReference type="GO" id="GO:0005524">
    <property type="term" value="F:ATP binding"/>
    <property type="evidence" value="ECO:0007669"/>
    <property type="project" value="UniProtKB-KW"/>
</dbReference>
<dbReference type="InterPro" id="IPR002078">
    <property type="entry name" value="Sigma_54_int"/>
</dbReference>
<dbReference type="Pfam" id="PF25601">
    <property type="entry name" value="AAA_lid_14"/>
    <property type="match status" value="1"/>
</dbReference>
<dbReference type="Gene3D" id="1.10.8.60">
    <property type="match status" value="1"/>
</dbReference>
<comment type="caution">
    <text evidence="7">The sequence shown here is derived from an EMBL/GenBank/DDBJ whole genome shotgun (WGS) entry which is preliminary data.</text>
</comment>
<reference evidence="7 8" key="1">
    <citation type="submission" date="2019-08" db="EMBL/GenBank/DDBJ databases">
        <title>Bioinformatics analysis of the strain L3 and L5.</title>
        <authorList>
            <person name="Li X."/>
        </authorList>
    </citation>
    <scope>NUCLEOTIDE SEQUENCE [LARGE SCALE GENOMIC DNA]</scope>
    <source>
        <strain evidence="7 8">L5</strain>
    </source>
</reference>
<dbReference type="Pfam" id="PF20161">
    <property type="entry name" value="VpsR"/>
    <property type="match status" value="1"/>
</dbReference>
<keyword evidence="2" id="KW-0067">ATP-binding</keyword>
<dbReference type="InterPro" id="IPR002197">
    <property type="entry name" value="HTH_Fis"/>
</dbReference>
<gene>
    <name evidence="7" type="ORF">F0A17_15750</name>
</gene>
<evidence type="ECO:0000256" key="1">
    <source>
        <dbReference type="ARBA" id="ARBA00022741"/>
    </source>
</evidence>
<name>A0A7V7KGN1_9GAMM</name>
<dbReference type="GO" id="GO:0006355">
    <property type="term" value="P:regulation of DNA-templated transcription"/>
    <property type="evidence" value="ECO:0007669"/>
    <property type="project" value="InterPro"/>
</dbReference>
<organism evidence="7 8">
    <name type="scientific">Billgrantia pellis</name>
    <dbReference type="NCBI Taxonomy" id="2606936"/>
    <lineage>
        <taxon>Bacteria</taxon>
        <taxon>Pseudomonadati</taxon>
        <taxon>Pseudomonadota</taxon>
        <taxon>Gammaproteobacteria</taxon>
        <taxon>Oceanospirillales</taxon>
        <taxon>Halomonadaceae</taxon>
        <taxon>Billgrantia</taxon>
    </lineage>
</organism>
<dbReference type="Pfam" id="PF02954">
    <property type="entry name" value="HTH_8"/>
    <property type="match status" value="1"/>
</dbReference>
<dbReference type="SUPFAM" id="SSF52172">
    <property type="entry name" value="CheY-like"/>
    <property type="match status" value="1"/>
</dbReference>
<dbReference type="SUPFAM" id="SSF46689">
    <property type="entry name" value="Homeodomain-like"/>
    <property type="match status" value="1"/>
</dbReference>
<keyword evidence="5" id="KW-0804">Transcription</keyword>
<accession>A0A7V7KGN1</accession>
<proteinExistence type="predicted"/>
<dbReference type="PROSITE" id="PS50045">
    <property type="entry name" value="SIGMA54_INTERACT_4"/>
    <property type="match status" value="1"/>
</dbReference>
<dbReference type="InterPro" id="IPR025944">
    <property type="entry name" value="Sigma_54_int_dom_CS"/>
</dbReference>
<dbReference type="InterPro" id="IPR058031">
    <property type="entry name" value="AAA_lid_NorR"/>
</dbReference>
<keyword evidence="8" id="KW-1185">Reference proteome</keyword>
<dbReference type="InterPro" id="IPR027417">
    <property type="entry name" value="P-loop_NTPase"/>
</dbReference>
<evidence type="ECO:0000256" key="5">
    <source>
        <dbReference type="ARBA" id="ARBA00023163"/>
    </source>
</evidence>
<dbReference type="EMBL" id="VTPY01000006">
    <property type="protein sequence ID" value="KAA0010674.1"/>
    <property type="molecule type" value="Genomic_DNA"/>
</dbReference>
<dbReference type="PRINTS" id="PR01590">
    <property type="entry name" value="HTHFIS"/>
</dbReference>
<dbReference type="PANTHER" id="PTHR32071">
    <property type="entry name" value="TRANSCRIPTIONAL REGULATORY PROTEIN"/>
    <property type="match status" value="1"/>
</dbReference>
<keyword evidence="1" id="KW-0547">Nucleotide-binding</keyword>
<dbReference type="AlphaFoldDB" id="A0A7V7KGN1"/>
<evidence type="ECO:0000313" key="7">
    <source>
        <dbReference type="EMBL" id="KAA0010674.1"/>
    </source>
</evidence>
<feature type="domain" description="Sigma-54 factor interaction" evidence="6">
    <location>
        <begin position="144"/>
        <end position="373"/>
    </location>
</feature>